<feature type="compositionally biased region" description="Low complexity" evidence="1">
    <location>
        <begin position="29"/>
        <end position="40"/>
    </location>
</feature>
<feature type="signal peptide" evidence="2">
    <location>
        <begin position="1"/>
        <end position="17"/>
    </location>
</feature>
<feature type="chain" id="PRO_5035796738" evidence="2">
    <location>
        <begin position="18"/>
        <end position="121"/>
    </location>
</feature>
<gene>
    <name evidence="3" type="ORF">GE061_011525</name>
</gene>
<evidence type="ECO:0000256" key="2">
    <source>
        <dbReference type="SAM" id="SignalP"/>
    </source>
</evidence>
<sequence>MHSSALLLFERYRCLLAVQVFIETSSRDPPSSSGEEASPGWRELSSLESGSWSQQVSVGASFRYESVSTCFSQQHPHSIFSTSASPLPENECHEMAASAVAPRDPVADFIGDSRFSEPRQL</sequence>
<dbReference type="AlphaFoldDB" id="A0A8S9XY08"/>
<keyword evidence="4" id="KW-1185">Reference proteome</keyword>
<reference evidence="3" key="1">
    <citation type="journal article" date="2021" name="Mol. Ecol. Resour.">
        <title>Apolygus lucorum genome provides insights into omnivorousness and mesophyll feeding.</title>
        <authorList>
            <person name="Liu Y."/>
            <person name="Liu H."/>
            <person name="Wang H."/>
            <person name="Huang T."/>
            <person name="Liu B."/>
            <person name="Yang B."/>
            <person name="Yin L."/>
            <person name="Li B."/>
            <person name="Zhang Y."/>
            <person name="Zhang S."/>
            <person name="Jiang F."/>
            <person name="Zhang X."/>
            <person name="Ren Y."/>
            <person name="Wang B."/>
            <person name="Wang S."/>
            <person name="Lu Y."/>
            <person name="Wu K."/>
            <person name="Fan W."/>
            <person name="Wang G."/>
        </authorList>
    </citation>
    <scope>NUCLEOTIDE SEQUENCE</scope>
    <source>
        <strain evidence="3">12Hb</strain>
    </source>
</reference>
<keyword evidence="2" id="KW-0732">Signal</keyword>
<dbReference type="Proteomes" id="UP000466442">
    <property type="component" value="Unassembled WGS sequence"/>
</dbReference>
<dbReference type="EMBL" id="WIXP02000003">
    <property type="protein sequence ID" value="KAF6213803.1"/>
    <property type="molecule type" value="Genomic_DNA"/>
</dbReference>
<organism evidence="3 4">
    <name type="scientific">Apolygus lucorum</name>
    <name type="common">Small green plant bug</name>
    <name type="synonym">Lygocoris lucorum</name>
    <dbReference type="NCBI Taxonomy" id="248454"/>
    <lineage>
        <taxon>Eukaryota</taxon>
        <taxon>Metazoa</taxon>
        <taxon>Ecdysozoa</taxon>
        <taxon>Arthropoda</taxon>
        <taxon>Hexapoda</taxon>
        <taxon>Insecta</taxon>
        <taxon>Pterygota</taxon>
        <taxon>Neoptera</taxon>
        <taxon>Paraneoptera</taxon>
        <taxon>Hemiptera</taxon>
        <taxon>Heteroptera</taxon>
        <taxon>Panheteroptera</taxon>
        <taxon>Cimicomorpha</taxon>
        <taxon>Miridae</taxon>
        <taxon>Mirini</taxon>
        <taxon>Apolygus</taxon>
    </lineage>
</organism>
<accession>A0A8S9XY08</accession>
<name>A0A8S9XY08_APOLU</name>
<proteinExistence type="predicted"/>
<evidence type="ECO:0000256" key="1">
    <source>
        <dbReference type="SAM" id="MobiDB-lite"/>
    </source>
</evidence>
<evidence type="ECO:0000313" key="3">
    <source>
        <dbReference type="EMBL" id="KAF6213803.1"/>
    </source>
</evidence>
<comment type="caution">
    <text evidence="3">The sequence shown here is derived from an EMBL/GenBank/DDBJ whole genome shotgun (WGS) entry which is preliminary data.</text>
</comment>
<protein>
    <submittedName>
        <fullName evidence="3">Uncharacterized protein</fullName>
    </submittedName>
</protein>
<evidence type="ECO:0000313" key="4">
    <source>
        <dbReference type="Proteomes" id="UP000466442"/>
    </source>
</evidence>
<feature type="region of interest" description="Disordered" evidence="1">
    <location>
        <begin position="24"/>
        <end position="52"/>
    </location>
</feature>